<comment type="caution">
    <text evidence="1">The sequence shown here is derived from an EMBL/GenBank/DDBJ whole genome shotgun (WGS) entry which is preliminary data.</text>
</comment>
<sequence>MIDFSCKLIEHGWIEFILATENDEIKIEPSHLSDAPSDFIIALALLLEGENEAICKWQDEPGEYRLVFTRKEDNFELIILSFKDTFSRRENKDADLIFGGKGTLSKFVHKVLREFNKINIEHSSSGYKELWGYEFPLNEIDRLRAALKN</sequence>
<proteinExistence type="predicted"/>
<dbReference type="AlphaFoldDB" id="A0A645HEV7"/>
<reference evidence="1" key="1">
    <citation type="submission" date="2019-08" db="EMBL/GenBank/DDBJ databases">
        <authorList>
            <person name="Kucharzyk K."/>
            <person name="Murdoch R.W."/>
            <person name="Higgins S."/>
            <person name="Loffler F."/>
        </authorList>
    </citation>
    <scope>NUCLEOTIDE SEQUENCE</scope>
</reference>
<organism evidence="1">
    <name type="scientific">bioreactor metagenome</name>
    <dbReference type="NCBI Taxonomy" id="1076179"/>
    <lineage>
        <taxon>unclassified sequences</taxon>
        <taxon>metagenomes</taxon>
        <taxon>ecological metagenomes</taxon>
    </lineage>
</organism>
<accession>A0A645HEV7</accession>
<protein>
    <submittedName>
        <fullName evidence="1">Uncharacterized protein</fullName>
    </submittedName>
</protein>
<gene>
    <name evidence="1" type="ORF">SDC9_184179</name>
</gene>
<name>A0A645HEV7_9ZZZZ</name>
<dbReference type="EMBL" id="VSSQ01090930">
    <property type="protein sequence ID" value="MPN36669.1"/>
    <property type="molecule type" value="Genomic_DNA"/>
</dbReference>
<evidence type="ECO:0000313" key="1">
    <source>
        <dbReference type="EMBL" id="MPN36669.1"/>
    </source>
</evidence>